<sequence length="269" mass="30703">MKLPRVTPESLGVPSQAVLDLLDELDRYGIEMHGMMLLRHGKVFAQGWWKPYEPQTQHIMFSFSKSLTSTAMGFAWQEGILSLEERLVDLFPDKIPEHPSENLQKAQIRHLLMMGCGHETEIADVGRGDPDWIRSFLHHPFVYEPGTHFLYNTAGTNLLSAILTMKTGQTLTQFLEPRLFRPLGMSQNIRCQPLVDGTEAGGYGYSLTVEDMARFVQFVANEGQWEGRQLLQKEWFQMATSKQIDNPAPGLWAGDPDWHAGYGFQFWRC</sequence>
<dbReference type="PANTHER" id="PTHR43283">
    <property type="entry name" value="BETA-LACTAMASE-RELATED"/>
    <property type="match status" value="1"/>
</dbReference>
<organism evidence="2 3">
    <name type="scientific">Candidatus Acutalibacter pullistercoris</name>
    <dbReference type="NCBI Taxonomy" id="2838418"/>
    <lineage>
        <taxon>Bacteria</taxon>
        <taxon>Bacillati</taxon>
        <taxon>Bacillota</taxon>
        <taxon>Clostridia</taxon>
        <taxon>Eubacteriales</taxon>
        <taxon>Acutalibacteraceae</taxon>
        <taxon>Acutalibacter</taxon>
    </lineage>
</organism>
<feature type="domain" description="Beta-lactamase-related" evidence="1">
    <location>
        <begin position="34"/>
        <end position="264"/>
    </location>
</feature>
<dbReference type="PANTHER" id="PTHR43283:SF7">
    <property type="entry name" value="BETA-LACTAMASE-RELATED DOMAIN-CONTAINING PROTEIN"/>
    <property type="match status" value="1"/>
</dbReference>
<dbReference type="EMBL" id="DXDU01000134">
    <property type="protein sequence ID" value="HIY27198.1"/>
    <property type="molecule type" value="Genomic_DNA"/>
</dbReference>
<evidence type="ECO:0000313" key="2">
    <source>
        <dbReference type="EMBL" id="HIY27198.1"/>
    </source>
</evidence>
<dbReference type="InterPro" id="IPR050789">
    <property type="entry name" value="Diverse_Enzym_Activities"/>
</dbReference>
<proteinExistence type="predicted"/>
<name>A0A9D1YH82_9FIRM</name>
<comment type="caution">
    <text evidence="2">The sequence shown here is derived from an EMBL/GenBank/DDBJ whole genome shotgun (WGS) entry which is preliminary data.</text>
</comment>
<dbReference type="InterPro" id="IPR001466">
    <property type="entry name" value="Beta-lactam-related"/>
</dbReference>
<dbReference type="AlphaFoldDB" id="A0A9D1YH82"/>
<reference evidence="2" key="1">
    <citation type="journal article" date="2021" name="PeerJ">
        <title>Extensive microbial diversity within the chicken gut microbiome revealed by metagenomics and culture.</title>
        <authorList>
            <person name="Gilroy R."/>
            <person name="Ravi A."/>
            <person name="Getino M."/>
            <person name="Pursley I."/>
            <person name="Horton D.L."/>
            <person name="Alikhan N.F."/>
            <person name="Baker D."/>
            <person name="Gharbi K."/>
            <person name="Hall N."/>
            <person name="Watson M."/>
            <person name="Adriaenssens E.M."/>
            <person name="Foster-Nyarko E."/>
            <person name="Jarju S."/>
            <person name="Secka A."/>
            <person name="Antonio M."/>
            <person name="Oren A."/>
            <person name="Chaudhuri R.R."/>
            <person name="La Ragione R."/>
            <person name="Hildebrand F."/>
            <person name="Pallen M.J."/>
        </authorList>
    </citation>
    <scope>NUCLEOTIDE SEQUENCE</scope>
    <source>
        <strain evidence="2">1282</strain>
    </source>
</reference>
<gene>
    <name evidence="2" type="ORF">H9838_08520</name>
</gene>
<dbReference type="SUPFAM" id="SSF56601">
    <property type="entry name" value="beta-lactamase/transpeptidase-like"/>
    <property type="match status" value="1"/>
</dbReference>
<feature type="non-terminal residue" evidence="2">
    <location>
        <position position="269"/>
    </location>
</feature>
<dbReference type="Gene3D" id="3.40.710.10">
    <property type="entry name" value="DD-peptidase/beta-lactamase superfamily"/>
    <property type="match status" value="1"/>
</dbReference>
<evidence type="ECO:0000313" key="3">
    <source>
        <dbReference type="Proteomes" id="UP000823915"/>
    </source>
</evidence>
<evidence type="ECO:0000259" key="1">
    <source>
        <dbReference type="Pfam" id="PF00144"/>
    </source>
</evidence>
<reference evidence="2" key="2">
    <citation type="submission" date="2021-04" db="EMBL/GenBank/DDBJ databases">
        <authorList>
            <person name="Gilroy R."/>
        </authorList>
    </citation>
    <scope>NUCLEOTIDE SEQUENCE</scope>
    <source>
        <strain evidence="2">1282</strain>
    </source>
</reference>
<protein>
    <submittedName>
        <fullName evidence="2">Beta-lactamase family protein</fullName>
    </submittedName>
</protein>
<dbReference type="Proteomes" id="UP000823915">
    <property type="component" value="Unassembled WGS sequence"/>
</dbReference>
<dbReference type="Pfam" id="PF00144">
    <property type="entry name" value="Beta-lactamase"/>
    <property type="match status" value="1"/>
</dbReference>
<dbReference type="InterPro" id="IPR012338">
    <property type="entry name" value="Beta-lactam/transpept-like"/>
</dbReference>
<accession>A0A9D1YH82</accession>